<dbReference type="VEuPathDB" id="FungiDB:QG37_04598"/>
<organism evidence="1 2">
    <name type="scientific">Candidozyma auris</name>
    <name type="common">Yeast</name>
    <name type="synonym">Candida auris</name>
    <dbReference type="NCBI Taxonomy" id="498019"/>
    <lineage>
        <taxon>Eukaryota</taxon>
        <taxon>Fungi</taxon>
        <taxon>Dikarya</taxon>
        <taxon>Ascomycota</taxon>
        <taxon>Saccharomycotina</taxon>
        <taxon>Pichiomycetes</taxon>
        <taxon>Metschnikowiaceae</taxon>
        <taxon>Candidozyma</taxon>
    </lineage>
</organism>
<dbReference type="AlphaFoldDB" id="A0A0L0NXI1"/>
<proteinExistence type="predicted"/>
<reference evidence="2" key="1">
    <citation type="journal article" date="2015" name="BMC Genomics">
        <title>Draft genome of a commonly misdiagnosed multidrug resistant pathogen Candida auris.</title>
        <authorList>
            <person name="Chatterjee S."/>
            <person name="Alampalli S.V."/>
            <person name="Nageshan R.K."/>
            <person name="Chettiar S.T."/>
            <person name="Joshi S."/>
            <person name="Tatu U.S."/>
        </authorList>
    </citation>
    <scope>NUCLEOTIDE SEQUENCE [LARGE SCALE GENOMIC DNA]</scope>
    <source>
        <strain evidence="2">6684</strain>
    </source>
</reference>
<evidence type="ECO:0000313" key="1">
    <source>
        <dbReference type="EMBL" id="KND98693.1"/>
    </source>
</evidence>
<evidence type="ECO:0000313" key="2">
    <source>
        <dbReference type="Proteomes" id="UP000037122"/>
    </source>
</evidence>
<dbReference type="Proteomes" id="UP000037122">
    <property type="component" value="Unassembled WGS sequence"/>
</dbReference>
<name>A0A0L0NXI1_CANAR</name>
<gene>
    <name evidence="1" type="ORF">QG37_04598</name>
</gene>
<dbReference type="EMBL" id="LGST01000031">
    <property type="protein sequence ID" value="KND98693.1"/>
    <property type="molecule type" value="Genomic_DNA"/>
</dbReference>
<sequence>MRLAVHDTVEFGDVLVLVHGPFHEILILRKLLQLVGASWAIDMG</sequence>
<protein>
    <submittedName>
        <fullName evidence="1">Uncharacterized protein</fullName>
    </submittedName>
</protein>
<accession>A0A0L0NXI1</accession>
<comment type="caution">
    <text evidence="1">The sequence shown here is derived from an EMBL/GenBank/DDBJ whole genome shotgun (WGS) entry which is preliminary data.</text>
</comment>